<evidence type="ECO:0000313" key="2">
    <source>
        <dbReference type="EMBL" id="KAF9477707.1"/>
    </source>
</evidence>
<keyword evidence="1" id="KW-1133">Transmembrane helix</keyword>
<protein>
    <submittedName>
        <fullName evidence="2">Uncharacterized protein</fullName>
    </submittedName>
</protein>
<sequence>MSPSYARRGNGSAPILLQYYLYMNAAAITNFHSLAVFQLTSILLFHPPEDEEIIATQNNSLVRCSSSIQLLH</sequence>
<comment type="caution">
    <text evidence="2">The sequence shown here is derived from an EMBL/GenBank/DDBJ whole genome shotgun (WGS) entry which is preliminary data.</text>
</comment>
<evidence type="ECO:0000313" key="3">
    <source>
        <dbReference type="Proteomes" id="UP000807469"/>
    </source>
</evidence>
<organism evidence="2 3">
    <name type="scientific">Pholiota conissans</name>
    <dbReference type="NCBI Taxonomy" id="109636"/>
    <lineage>
        <taxon>Eukaryota</taxon>
        <taxon>Fungi</taxon>
        <taxon>Dikarya</taxon>
        <taxon>Basidiomycota</taxon>
        <taxon>Agaricomycotina</taxon>
        <taxon>Agaricomycetes</taxon>
        <taxon>Agaricomycetidae</taxon>
        <taxon>Agaricales</taxon>
        <taxon>Agaricineae</taxon>
        <taxon>Strophariaceae</taxon>
        <taxon>Pholiota</taxon>
    </lineage>
</organism>
<keyword evidence="1" id="KW-0812">Transmembrane</keyword>
<dbReference type="Proteomes" id="UP000807469">
    <property type="component" value="Unassembled WGS sequence"/>
</dbReference>
<keyword evidence="1" id="KW-0472">Membrane</keyword>
<accession>A0A9P5YXY8</accession>
<gene>
    <name evidence="2" type="ORF">BDN70DRAFT_880899</name>
</gene>
<evidence type="ECO:0000256" key="1">
    <source>
        <dbReference type="SAM" id="Phobius"/>
    </source>
</evidence>
<dbReference type="EMBL" id="MU155253">
    <property type="protein sequence ID" value="KAF9477707.1"/>
    <property type="molecule type" value="Genomic_DNA"/>
</dbReference>
<proteinExistence type="predicted"/>
<reference evidence="2" key="1">
    <citation type="submission" date="2020-11" db="EMBL/GenBank/DDBJ databases">
        <authorList>
            <consortium name="DOE Joint Genome Institute"/>
            <person name="Ahrendt S."/>
            <person name="Riley R."/>
            <person name="Andreopoulos W."/>
            <person name="Labutti K."/>
            <person name="Pangilinan J."/>
            <person name="Ruiz-Duenas F.J."/>
            <person name="Barrasa J.M."/>
            <person name="Sanchez-Garcia M."/>
            <person name="Camarero S."/>
            <person name="Miyauchi S."/>
            <person name="Serrano A."/>
            <person name="Linde D."/>
            <person name="Babiker R."/>
            <person name="Drula E."/>
            <person name="Ayuso-Fernandez I."/>
            <person name="Pacheco R."/>
            <person name="Padilla G."/>
            <person name="Ferreira P."/>
            <person name="Barriuso J."/>
            <person name="Kellner H."/>
            <person name="Castanera R."/>
            <person name="Alfaro M."/>
            <person name="Ramirez L."/>
            <person name="Pisabarro A.G."/>
            <person name="Kuo A."/>
            <person name="Tritt A."/>
            <person name="Lipzen A."/>
            <person name="He G."/>
            <person name="Yan M."/>
            <person name="Ng V."/>
            <person name="Cullen D."/>
            <person name="Martin F."/>
            <person name="Rosso M.-N."/>
            <person name="Henrissat B."/>
            <person name="Hibbett D."/>
            <person name="Martinez A.T."/>
            <person name="Grigoriev I.V."/>
        </authorList>
    </citation>
    <scope>NUCLEOTIDE SEQUENCE</scope>
    <source>
        <strain evidence="2">CIRM-BRFM 674</strain>
    </source>
</reference>
<dbReference type="AlphaFoldDB" id="A0A9P5YXY8"/>
<feature type="transmembrane region" description="Helical" evidence="1">
    <location>
        <begin position="20"/>
        <end position="45"/>
    </location>
</feature>
<keyword evidence="3" id="KW-1185">Reference proteome</keyword>
<name>A0A9P5YXY8_9AGAR</name>